<reference evidence="3" key="1">
    <citation type="submission" date="2017-06" db="EMBL/GenBank/DDBJ databases">
        <authorList>
            <person name="Cremers G."/>
        </authorList>
    </citation>
    <scope>NUCLEOTIDE SEQUENCE [LARGE SCALE GENOMIC DNA]</scope>
</reference>
<evidence type="ECO:0000256" key="1">
    <source>
        <dbReference type="SAM" id="Phobius"/>
    </source>
</evidence>
<organism evidence="2 3">
    <name type="scientific">Candidatus Methanoperedens nitratireducens</name>
    <dbReference type="NCBI Taxonomy" id="1392998"/>
    <lineage>
        <taxon>Archaea</taxon>
        <taxon>Methanobacteriati</taxon>
        <taxon>Methanobacteriota</taxon>
        <taxon>Stenosarchaea group</taxon>
        <taxon>Methanomicrobia</taxon>
        <taxon>Methanosarcinales</taxon>
        <taxon>ANME-2 cluster</taxon>
        <taxon>Candidatus Methanoperedentaceae</taxon>
        <taxon>Candidatus Methanoperedens</taxon>
    </lineage>
</organism>
<evidence type="ECO:0000313" key="3">
    <source>
        <dbReference type="Proteomes" id="UP000218615"/>
    </source>
</evidence>
<protein>
    <submittedName>
        <fullName evidence="2">Uncharacterized protein</fullName>
    </submittedName>
</protein>
<keyword evidence="1" id="KW-1133">Transmembrane helix</keyword>
<feature type="transmembrane region" description="Helical" evidence="1">
    <location>
        <begin position="24"/>
        <end position="46"/>
    </location>
</feature>
<gene>
    <name evidence="2" type="ORF">MNV_1120010</name>
</gene>
<evidence type="ECO:0000313" key="2">
    <source>
        <dbReference type="EMBL" id="SNQ59290.1"/>
    </source>
</evidence>
<proteinExistence type="predicted"/>
<keyword evidence="3" id="KW-1185">Reference proteome</keyword>
<keyword evidence="1" id="KW-0472">Membrane</keyword>
<name>A0A284VJ62_9EURY</name>
<dbReference type="AlphaFoldDB" id="A0A284VJ62"/>
<sequence>MHYERMTPRANNGECRGALLETRLGAFICGSFLQYVLIDFLNILLVNC</sequence>
<dbReference type="Proteomes" id="UP000218615">
    <property type="component" value="Unassembled WGS sequence"/>
</dbReference>
<keyword evidence="1" id="KW-0812">Transmembrane</keyword>
<dbReference type="EMBL" id="FZMP01000016">
    <property type="protein sequence ID" value="SNQ59290.1"/>
    <property type="molecule type" value="Genomic_DNA"/>
</dbReference>
<accession>A0A284VJ62</accession>